<dbReference type="EMBL" id="CAJOBH010089903">
    <property type="protein sequence ID" value="CAF4559831.1"/>
    <property type="molecule type" value="Genomic_DNA"/>
</dbReference>
<gene>
    <name evidence="2" type="ORF">BYL167_LOCUS34882</name>
    <name evidence="3" type="ORF">BYL167_LOCUS38461</name>
    <name evidence="4" type="ORF">GIL414_LOCUS44182</name>
    <name evidence="6" type="ORF">GIL414_LOCUS51281</name>
    <name evidence="5" type="ORF">SMN809_LOCUS48278</name>
</gene>
<dbReference type="AlphaFoldDB" id="A0A8S2X392"/>
<evidence type="ECO:0000313" key="4">
    <source>
        <dbReference type="EMBL" id="CAF4728943.1"/>
    </source>
</evidence>
<dbReference type="EMBL" id="CAJOBI010154736">
    <property type="protein sequence ID" value="CAF4826573.1"/>
    <property type="molecule type" value="Genomic_DNA"/>
</dbReference>
<feature type="non-terminal residue" evidence="2">
    <location>
        <position position="1"/>
    </location>
</feature>
<evidence type="ECO:0000313" key="5">
    <source>
        <dbReference type="EMBL" id="CAF4826573.1"/>
    </source>
</evidence>
<reference evidence="2" key="1">
    <citation type="submission" date="2021-02" db="EMBL/GenBank/DDBJ databases">
        <authorList>
            <person name="Nowell W R."/>
        </authorList>
    </citation>
    <scope>NUCLEOTIDE SEQUENCE</scope>
</reference>
<accession>A0A8S2X392</accession>
<organism evidence="2 7">
    <name type="scientific">Rotaria magnacalcarata</name>
    <dbReference type="NCBI Taxonomy" id="392030"/>
    <lineage>
        <taxon>Eukaryota</taxon>
        <taxon>Metazoa</taxon>
        <taxon>Spiralia</taxon>
        <taxon>Gnathifera</taxon>
        <taxon>Rotifera</taxon>
        <taxon>Eurotatoria</taxon>
        <taxon>Bdelloidea</taxon>
        <taxon>Philodinida</taxon>
        <taxon>Philodinidae</taxon>
        <taxon>Rotaria</taxon>
    </lineage>
</organism>
<comment type="caution">
    <text evidence="2">The sequence shown here is derived from an EMBL/GenBank/DDBJ whole genome shotgun (WGS) entry which is preliminary data.</text>
</comment>
<dbReference type="PROSITE" id="PS00018">
    <property type="entry name" value="EF_HAND_1"/>
    <property type="match status" value="1"/>
</dbReference>
<dbReference type="PROSITE" id="PS50222">
    <property type="entry name" value="EF_HAND_2"/>
    <property type="match status" value="1"/>
</dbReference>
<dbReference type="InterPro" id="IPR018247">
    <property type="entry name" value="EF_Hand_1_Ca_BS"/>
</dbReference>
<evidence type="ECO:0000313" key="2">
    <source>
        <dbReference type="EMBL" id="CAF4475794.1"/>
    </source>
</evidence>
<dbReference type="Proteomes" id="UP000681967">
    <property type="component" value="Unassembled WGS sequence"/>
</dbReference>
<dbReference type="Proteomes" id="UP000676336">
    <property type="component" value="Unassembled WGS sequence"/>
</dbReference>
<dbReference type="EMBL" id="CAJOBJ010172906">
    <property type="protein sequence ID" value="CAF4889827.1"/>
    <property type="molecule type" value="Genomic_DNA"/>
</dbReference>
<dbReference type="EMBL" id="CAJOBJ010132734">
    <property type="protein sequence ID" value="CAF4728943.1"/>
    <property type="molecule type" value="Genomic_DNA"/>
</dbReference>
<proteinExistence type="predicted"/>
<evidence type="ECO:0000313" key="3">
    <source>
        <dbReference type="EMBL" id="CAF4559831.1"/>
    </source>
</evidence>
<dbReference type="EMBL" id="CAJOBH010071861">
    <property type="protein sequence ID" value="CAF4475794.1"/>
    <property type="molecule type" value="Genomic_DNA"/>
</dbReference>
<protein>
    <recommendedName>
        <fullName evidence="1">EF-hand domain-containing protein</fullName>
    </recommendedName>
</protein>
<feature type="domain" description="EF-hand" evidence="1">
    <location>
        <begin position="1"/>
        <end position="28"/>
    </location>
</feature>
<name>A0A8S2X392_9BILA</name>
<evidence type="ECO:0000313" key="6">
    <source>
        <dbReference type="EMBL" id="CAF4889827.1"/>
    </source>
</evidence>
<sequence>MMKEIDYDNDGAVTLEEWKRGGLTTVPLLVLLGLDSNVRDDGTHSWRLKHFNKPAYCNLC</sequence>
<evidence type="ECO:0000313" key="7">
    <source>
        <dbReference type="Proteomes" id="UP000681967"/>
    </source>
</evidence>
<evidence type="ECO:0000259" key="1">
    <source>
        <dbReference type="PROSITE" id="PS50222"/>
    </source>
</evidence>
<dbReference type="Proteomes" id="UP000681720">
    <property type="component" value="Unassembled WGS sequence"/>
</dbReference>
<dbReference type="InterPro" id="IPR002048">
    <property type="entry name" value="EF_hand_dom"/>
</dbReference>
<dbReference type="GO" id="GO:0005509">
    <property type="term" value="F:calcium ion binding"/>
    <property type="evidence" value="ECO:0007669"/>
    <property type="project" value="InterPro"/>
</dbReference>